<dbReference type="Proteomes" id="UP000886998">
    <property type="component" value="Unassembled WGS sequence"/>
</dbReference>
<sequence length="70" mass="7696">MQKAEARFMVHRQRGLCPLGCLTGSWKCPSVKREPVSSFSLGLSRIHQDCVAGPPAYITGPITPRYASHL</sequence>
<accession>A0A8X6I808</accession>
<protein>
    <submittedName>
        <fullName evidence="1">Uncharacterized protein</fullName>
    </submittedName>
</protein>
<reference evidence="1" key="1">
    <citation type="submission" date="2020-08" db="EMBL/GenBank/DDBJ databases">
        <title>Multicomponent nature underlies the extraordinary mechanical properties of spider dragline silk.</title>
        <authorList>
            <person name="Kono N."/>
            <person name="Nakamura H."/>
            <person name="Mori M."/>
            <person name="Yoshida Y."/>
            <person name="Ohtoshi R."/>
            <person name="Malay A.D."/>
            <person name="Moran D.A.P."/>
            <person name="Tomita M."/>
            <person name="Numata K."/>
            <person name="Arakawa K."/>
        </authorList>
    </citation>
    <scope>NUCLEOTIDE SEQUENCE</scope>
</reference>
<evidence type="ECO:0000313" key="1">
    <source>
        <dbReference type="EMBL" id="GFS34889.1"/>
    </source>
</evidence>
<proteinExistence type="predicted"/>
<dbReference type="AlphaFoldDB" id="A0A8X6I808"/>
<dbReference type="OrthoDB" id="10270796at2759"/>
<evidence type="ECO:0000313" key="2">
    <source>
        <dbReference type="Proteomes" id="UP000886998"/>
    </source>
</evidence>
<keyword evidence="2" id="KW-1185">Reference proteome</keyword>
<dbReference type="EMBL" id="BMAV01024643">
    <property type="protein sequence ID" value="GFS34889.1"/>
    <property type="molecule type" value="Genomic_DNA"/>
</dbReference>
<name>A0A8X6I808_9ARAC</name>
<organism evidence="1 2">
    <name type="scientific">Trichonephila inaurata madagascariensis</name>
    <dbReference type="NCBI Taxonomy" id="2747483"/>
    <lineage>
        <taxon>Eukaryota</taxon>
        <taxon>Metazoa</taxon>
        <taxon>Ecdysozoa</taxon>
        <taxon>Arthropoda</taxon>
        <taxon>Chelicerata</taxon>
        <taxon>Arachnida</taxon>
        <taxon>Araneae</taxon>
        <taxon>Araneomorphae</taxon>
        <taxon>Entelegynae</taxon>
        <taxon>Araneoidea</taxon>
        <taxon>Nephilidae</taxon>
        <taxon>Trichonephila</taxon>
        <taxon>Trichonephila inaurata</taxon>
    </lineage>
</organism>
<comment type="caution">
    <text evidence="1">The sequence shown here is derived from an EMBL/GenBank/DDBJ whole genome shotgun (WGS) entry which is preliminary data.</text>
</comment>
<gene>
    <name evidence="1" type="ORF">TNIN_388651</name>
</gene>